<name>A0A093X679_TALMA</name>
<evidence type="ECO:0000313" key="1">
    <source>
        <dbReference type="EMBL" id="KFX40728.1"/>
    </source>
</evidence>
<dbReference type="AlphaFoldDB" id="A0A093X679"/>
<sequence length="57" mass="6348">MLLSVRLQTYSIQNIKSGFSHTGIVPYDPQKVISQLHLMVQEASPVQSRPNVTNQPA</sequence>
<comment type="caution">
    <text evidence="1">The sequence shown here is derived from an EMBL/GenBank/DDBJ whole genome shotgun (WGS) entry which is preliminary data.</text>
</comment>
<organism evidence="1">
    <name type="scientific">Talaromyces marneffei PM1</name>
    <dbReference type="NCBI Taxonomy" id="1077442"/>
    <lineage>
        <taxon>Eukaryota</taxon>
        <taxon>Fungi</taxon>
        <taxon>Dikarya</taxon>
        <taxon>Ascomycota</taxon>
        <taxon>Pezizomycotina</taxon>
        <taxon>Eurotiomycetes</taxon>
        <taxon>Eurotiomycetidae</taxon>
        <taxon>Eurotiales</taxon>
        <taxon>Trichocomaceae</taxon>
        <taxon>Talaromyces</taxon>
        <taxon>Talaromyces sect. Talaromyces</taxon>
    </lineage>
</organism>
<proteinExistence type="predicted"/>
<dbReference type="HOGENOM" id="CLU_2998070_0_0_1"/>
<dbReference type="EMBL" id="JPOX01000122">
    <property type="protein sequence ID" value="KFX40728.1"/>
    <property type="molecule type" value="Genomic_DNA"/>
</dbReference>
<gene>
    <name evidence="1" type="ORF">GQ26_1220020</name>
</gene>
<reference evidence="1" key="2">
    <citation type="journal article" date="2014" name="PLoS Genet.">
        <title>Signature gene expression reveals novel clues to the molecular mechanisms of dimorphic transition in Penicillium marneffei.</title>
        <authorList>
            <person name="Yang E."/>
            <person name="Wang G."/>
            <person name="Cai J."/>
            <person name="Woo P.C."/>
            <person name="Lau S.K."/>
            <person name="Yuen K.-Y."/>
            <person name="Chow W.-N."/>
            <person name="Lin X."/>
        </authorList>
    </citation>
    <scope>NUCLEOTIDE SEQUENCE</scope>
    <source>
        <strain evidence="1">PM1</strain>
    </source>
</reference>
<protein>
    <submittedName>
        <fullName evidence="1">Uncharacterized protein</fullName>
    </submittedName>
</protein>
<reference key="1">
    <citation type="journal article" date="2014" name="PLoS Genet.">
        <title>Signature Gene Expression Reveals Novel Clues to the Molecular Mechanisms of Dimorphic Transition in Penicillium marneffei.</title>
        <authorList>
            <person name="Yang E."/>
            <person name="Wang G."/>
            <person name="Cai J."/>
            <person name="Woo P.C."/>
            <person name="Lau S.K."/>
            <person name="Yuen K.-Y."/>
            <person name="Chow W.-N."/>
            <person name="Lin X."/>
        </authorList>
    </citation>
    <scope>NUCLEOTIDE SEQUENCE [LARGE SCALE GENOMIC DNA]</scope>
    <source>
        <strain>PM1</strain>
    </source>
</reference>
<accession>A0A093X679</accession>